<accession>A0A2P8PYJ5</accession>
<gene>
    <name evidence="2" type="ORF">C6Y14_34155</name>
</gene>
<evidence type="ECO:0000313" key="2">
    <source>
        <dbReference type="EMBL" id="PSM39061.1"/>
    </source>
</evidence>
<dbReference type="AlphaFoldDB" id="A0A2P8PYJ5"/>
<organism evidence="2 3">
    <name type="scientific">Streptomyces dioscori</name>
    <dbReference type="NCBI Taxonomy" id="2109333"/>
    <lineage>
        <taxon>Bacteria</taxon>
        <taxon>Bacillati</taxon>
        <taxon>Actinomycetota</taxon>
        <taxon>Actinomycetes</taxon>
        <taxon>Kitasatosporales</taxon>
        <taxon>Streptomycetaceae</taxon>
        <taxon>Streptomyces</taxon>
        <taxon>Streptomyces aurantiacus group</taxon>
    </lineage>
</organism>
<keyword evidence="3" id="KW-1185">Reference proteome</keyword>
<reference evidence="2 3" key="1">
    <citation type="submission" date="2018-03" db="EMBL/GenBank/DDBJ databases">
        <title>Streptomyces dioscori sp. nov., a novel endophytic actinobacterium isolated from bulbil of Dioscorea bulbifera L.</title>
        <authorList>
            <person name="Zhikuan W."/>
        </authorList>
    </citation>
    <scope>NUCLEOTIDE SEQUENCE [LARGE SCALE GENOMIC DNA]</scope>
    <source>
        <strain evidence="2 3">A217</strain>
    </source>
</reference>
<feature type="region of interest" description="Disordered" evidence="1">
    <location>
        <begin position="1"/>
        <end position="23"/>
    </location>
</feature>
<protein>
    <submittedName>
        <fullName evidence="2">Uncharacterized protein</fullName>
    </submittedName>
</protein>
<comment type="caution">
    <text evidence="2">The sequence shown here is derived from an EMBL/GenBank/DDBJ whole genome shotgun (WGS) entry which is preliminary data.</text>
</comment>
<name>A0A2P8PYJ5_9ACTN</name>
<dbReference type="Proteomes" id="UP000240429">
    <property type="component" value="Unassembled WGS sequence"/>
</dbReference>
<sequence>MITESSRTHSCHVGGFTPGPDEHIKGRPVYACPADECDYTVARADLVHGPHHRQSLTMAAWHL</sequence>
<proteinExistence type="predicted"/>
<dbReference type="EMBL" id="PYBJ01000027">
    <property type="protein sequence ID" value="PSM39061.1"/>
    <property type="molecule type" value="Genomic_DNA"/>
</dbReference>
<dbReference type="RefSeq" id="WP_107020757.1">
    <property type="nucleotide sequence ID" value="NZ_KZ679053.1"/>
</dbReference>
<evidence type="ECO:0000313" key="3">
    <source>
        <dbReference type="Proteomes" id="UP000240429"/>
    </source>
</evidence>
<evidence type="ECO:0000256" key="1">
    <source>
        <dbReference type="SAM" id="MobiDB-lite"/>
    </source>
</evidence>